<dbReference type="Gene3D" id="1.50.10.20">
    <property type="match status" value="1"/>
</dbReference>
<proteinExistence type="predicted"/>
<protein>
    <submittedName>
        <fullName evidence="2">Uncharacterized protein</fullName>
    </submittedName>
</protein>
<reference evidence="2 3" key="1">
    <citation type="submission" date="2024-11" db="EMBL/GenBank/DDBJ databases">
        <authorList>
            <person name="Heng Y.C."/>
            <person name="Lim A.C.H."/>
            <person name="Lee J.K.Y."/>
            <person name="Kittelmann S."/>
        </authorList>
    </citation>
    <scope>NUCLEOTIDE SEQUENCE [LARGE SCALE GENOMIC DNA]</scope>
    <source>
        <strain evidence="2 3">WILCCON 0202</strain>
    </source>
</reference>
<evidence type="ECO:0000313" key="3">
    <source>
        <dbReference type="Proteomes" id="UP001623661"/>
    </source>
</evidence>
<gene>
    <name evidence="2" type="ORF">ACJDUH_14345</name>
</gene>
<comment type="caution">
    <text evidence="2">The sequence shown here is derived from an EMBL/GenBank/DDBJ whole genome shotgun (WGS) entry which is preliminary data.</text>
</comment>
<sequence>MNKKVILIMSVILISVLLMVYFNETNLHSTPVIQNNYPIKQNLQSNLQNDNLKITYKDGVDAASYAFSGMQFYLDKKAQLPTQAYNYSTKSSEPFIDFISGLSTISAYMATGDVKYLETAKKTADFLSKVLPANNIVPVFSTKDEKVVDNSSIMAGTNGQATILEFISYLAKYDSTYKPLMNRIASGLLNNCINPSNNLAWFQINTSTGKPIMSDTFGYESQLGSQSVSCAQALLTAYETDSTKQIYKNEALNILKSIWRVRNKSTNLISETYDVMNNKVGKKLYPYDNFRYDDMGGAYIRGLSMAYLITGDKDISQIAQTYIPAMINAVWDSSIDGGAFRYLTTKDGQANVSSIETMHGLFIATLLQANSIFYNNQNENIINKCTLNAEHTIINNFSVKNNMNPHMVDKNGNYANKASDSQLGYSIIQYPLGYELLSQVTQDSKYRLKSNTIVKTLLQRHKIGDNIDSPQGFLNIVETQPPYGFEMNYSAPLWMNQAMYIPSFLLFNSIHPSKGVNIEWYHGNVPGVFGLACDMPFWDNDAVSVSDNKIILSNVTGEGTIDFSDVGYDLTDVLIDGKEYKDSLSNNILKTKSGSHKYEIVLQK</sequence>
<keyword evidence="1" id="KW-1133">Transmembrane helix</keyword>
<dbReference type="EMBL" id="JBJHZY010000003">
    <property type="protein sequence ID" value="MFL0269265.1"/>
    <property type="molecule type" value="Genomic_DNA"/>
</dbReference>
<keyword evidence="1" id="KW-0472">Membrane</keyword>
<dbReference type="Proteomes" id="UP001623661">
    <property type="component" value="Unassembled WGS sequence"/>
</dbReference>
<feature type="transmembrane region" description="Helical" evidence="1">
    <location>
        <begin position="5"/>
        <end position="22"/>
    </location>
</feature>
<dbReference type="InterPro" id="IPR008928">
    <property type="entry name" value="6-hairpin_glycosidase_sf"/>
</dbReference>
<keyword evidence="1" id="KW-0812">Transmembrane</keyword>
<name>A0ABW8TU79_9CLOT</name>
<organism evidence="2 3">
    <name type="scientific">Candidatus Clostridium radicumherbarum</name>
    <dbReference type="NCBI Taxonomy" id="3381662"/>
    <lineage>
        <taxon>Bacteria</taxon>
        <taxon>Bacillati</taxon>
        <taxon>Bacillota</taxon>
        <taxon>Clostridia</taxon>
        <taxon>Eubacteriales</taxon>
        <taxon>Clostridiaceae</taxon>
        <taxon>Clostridium</taxon>
    </lineage>
</organism>
<evidence type="ECO:0000313" key="2">
    <source>
        <dbReference type="EMBL" id="MFL0269265.1"/>
    </source>
</evidence>
<evidence type="ECO:0000256" key="1">
    <source>
        <dbReference type="SAM" id="Phobius"/>
    </source>
</evidence>
<dbReference type="SUPFAM" id="SSF48208">
    <property type="entry name" value="Six-hairpin glycosidases"/>
    <property type="match status" value="1"/>
</dbReference>
<accession>A0ABW8TU79</accession>
<dbReference type="RefSeq" id="WP_406765894.1">
    <property type="nucleotide sequence ID" value="NZ_JBJHZY010000003.1"/>
</dbReference>
<keyword evidence="3" id="KW-1185">Reference proteome</keyword>